<comment type="caution">
    <text evidence="2">The sequence shown here is derived from an EMBL/GenBank/DDBJ whole genome shotgun (WGS) entry which is preliminary data.</text>
</comment>
<evidence type="ECO:0008006" key="4">
    <source>
        <dbReference type="Google" id="ProtNLM"/>
    </source>
</evidence>
<gene>
    <name evidence="2" type="ORF">GCM10022224_001480</name>
</gene>
<evidence type="ECO:0000313" key="2">
    <source>
        <dbReference type="EMBL" id="GAA3642846.1"/>
    </source>
</evidence>
<name>A0ABP7AYK5_9ACTN</name>
<organism evidence="2 3">
    <name type="scientific">Nonomuraea antimicrobica</name>
    <dbReference type="NCBI Taxonomy" id="561173"/>
    <lineage>
        <taxon>Bacteria</taxon>
        <taxon>Bacillati</taxon>
        <taxon>Actinomycetota</taxon>
        <taxon>Actinomycetes</taxon>
        <taxon>Streptosporangiales</taxon>
        <taxon>Streptosporangiaceae</taxon>
        <taxon>Nonomuraea</taxon>
    </lineage>
</organism>
<sequence>MTAFLRVLLAAAVALAALPALPAAAAAPAGMYRFVVAIGGLKTTSRENWVRLATYSLTADGQAYDSHFHWSQRVRVNRSYTGVRGSGCGARDCEVQTANGFQATSSPKQLSGTYTLTGSVLRITWTGNGWEEWTVSEPIPGQLAKLSYRGSSFGATHGYGYGSNATWSQRASMAQIAAFDHQRLKHDYHLWKTDAGTPYLDEGAGAPFWMTGWRRCASGRCLGGANSATDYYLATANATSTDRRDTIWHWRRELADGRGEHCYTGNSHVKPMLQIIDSSGGFHGWVAVEASLNQSSPSQGTSADDIGVFELSEF</sequence>
<keyword evidence="3" id="KW-1185">Reference proteome</keyword>
<dbReference type="Proteomes" id="UP001500902">
    <property type="component" value="Unassembled WGS sequence"/>
</dbReference>
<accession>A0ABP7AYK5</accession>
<feature type="signal peptide" evidence="1">
    <location>
        <begin position="1"/>
        <end position="25"/>
    </location>
</feature>
<feature type="chain" id="PRO_5047205455" description="Myxococcales GC_trans_RRR domain-containing protein" evidence="1">
    <location>
        <begin position="26"/>
        <end position="314"/>
    </location>
</feature>
<keyword evidence="1" id="KW-0732">Signal</keyword>
<dbReference type="EMBL" id="BAAAZP010000003">
    <property type="protein sequence ID" value="GAA3642846.1"/>
    <property type="molecule type" value="Genomic_DNA"/>
</dbReference>
<evidence type="ECO:0000256" key="1">
    <source>
        <dbReference type="SAM" id="SignalP"/>
    </source>
</evidence>
<dbReference type="RefSeq" id="WP_344871819.1">
    <property type="nucleotide sequence ID" value="NZ_BAAAZP010000003.1"/>
</dbReference>
<proteinExistence type="predicted"/>
<protein>
    <recommendedName>
        <fullName evidence="4">Myxococcales GC_trans_RRR domain-containing protein</fullName>
    </recommendedName>
</protein>
<evidence type="ECO:0000313" key="3">
    <source>
        <dbReference type="Proteomes" id="UP001500902"/>
    </source>
</evidence>
<reference evidence="3" key="1">
    <citation type="journal article" date="2019" name="Int. J. Syst. Evol. Microbiol.">
        <title>The Global Catalogue of Microorganisms (GCM) 10K type strain sequencing project: providing services to taxonomists for standard genome sequencing and annotation.</title>
        <authorList>
            <consortium name="The Broad Institute Genomics Platform"/>
            <consortium name="The Broad Institute Genome Sequencing Center for Infectious Disease"/>
            <person name="Wu L."/>
            <person name="Ma J."/>
        </authorList>
    </citation>
    <scope>NUCLEOTIDE SEQUENCE [LARGE SCALE GENOMIC DNA]</scope>
    <source>
        <strain evidence="3">JCM 16904</strain>
    </source>
</reference>